<gene>
    <name evidence="1" type="ORF">S06H3_35065</name>
</gene>
<organism evidence="1">
    <name type="scientific">marine sediment metagenome</name>
    <dbReference type="NCBI Taxonomy" id="412755"/>
    <lineage>
        <taxon>unclassified sequences</taxon>
        <taxon>metagenomes</taxon>
        <taxon>ecological metagenomes</taxon>
    </lineage>
</organism>
<name>X1LLD0_9ZZZZ</name>
<dbReference type="AlphaFoldDB" id="X1LLD0"/>
<proteinExistence type="predicted"/>
<dbReference type="Gene3D" id="3.40.710.10">
    <property type="entry name" value="DD-peptidase/beta-lactamase superfamily"/>
    <property type="match status" value="1"/>
</dbReference>
<accession>X1LLD0</accession>
<dbReference type="EMBL" id="BARV01021121">
    <property type="protein sequence ID" value="GAI20172.1"/>
    <property type="molecule type" value="Genomic_DNA"/>
</dbReference>
<evidence type="ECO:0000313" key="1">
    <source>
        <dbReference type="EMBL" id="GAI20172.1"/>
    </source>
</evidence>
<sequence length="86" mass="9592">ATRTAPNIKANCARDEWKYGYAFWTNDCGKLWPNLPKDSYAAAGAHSQHIWVCPSLDLIVVQSPGIWTVEEENDCGILRLLVDACI</sequence>
<reference evidence="1" key="1">
    <citation type="journal article" date="2014" name="Front. Microbiol.">
        <title>High frequency of phylogenetically diverse reductive dehalogenase-homologous genes in deep subseafloor sedimentary metagenomes.</title>
        <authorList>
            <person name="Kawai M."/>
            <person name="Futagami T."/>
            <person name="Toyoda A."/>
            <person name="Takaki Y."/>
            <person name="Nishi S."/>
            <person name="Hori S."/>
            <person name="Arai W."/>
            <person name="Tsubouchi T."/>
            <person name="Morono Y."/>
            <person name="Uchiyama I."/>
            <person name="Ito T."/>
            <person name="Fujiyama A."/>
            <person name="Inagaki F."/>
            <person name="Takami H."/>
        </authorList>
    </citation>
    <scope>NUCLEOTIDE SEQUENCE</scope>
    <source>
        <strain evidence="1">Expedition CK06-06</strain>
    </source>
</reference>
<dbReference type="SUPFAM" id="SSF56601">
    <property type="entry name" value="beta-lactamase/transpeptidase-like"/>
    <property type="match status" value="1"/>
</dbReference>
<comment type="caution">
    <text evidence="1">The sequence shown here is derived from an EMBL/GenBank/DDBJ whole genome shotgun (WGS) entry which is preliminary data.</text>
</comment>
<evidence type="ECO:0008006" key="2">
    <source>
        <dbReference type="Google" id="ProtNLM"/>
    </source>
</evidence>
<feature type="non-terminal residue" evidence="1">
    <location>
        <position position="1"/>
    </location>
</feature>
<protein>
    <recommendedName>
        <fullName evidence="2">Beta-lactamase-related domain-containing protein</fullName>
    </recommendedName>
</protein>
<dbReference type="InterPro" id="IPR012338">
    <property type="entry name" value="Beta-lactam/transpept-like"/>
</dbReference>